<name>A0A8H7QMV3_9FUNG</name>
<evidence type="ECO:0000259" key="12">
    <source>
        <dbReference type="PROSITE" id="PS50855"/>
    </source>
</evidence>
<sequence>MVRWLFSTNAKDIGTLYIIFSIFAGMIGTAFSMLIRLELAGPGIQYLHGDHQLYNVIVTAHAFVMIFFLVMPAMIGGFGNWFVPLMIGAPDMAFPRLNNISFWLLPPSLILLVASAFVENGAGTGWTVENGKQSPICKDRATKHHSMRETPQFGKNYSSILNPLGFNRLAVKMFLTRGQSAWGKLDYSILSHQRLNVMQPKNTEFQQWLVGMTDGDGSFSVLPLYYIKQQLGVGSVSVESNRDMGSFRIRDRKQLANIIFPIFDQYPLLTTKYFNYAKFKSAYAILEDKKLTKSQRNAQIETLLLTKPDESYISPVWNKITLPIADANEAGKVISKSWLIGFVEAEGSFYLVTKDANRIVHGFGITQKLDRVVLEGIRHILHISTKVVYKEKYNHHMIDTTNSRAIDNVSKYFFNTMKGMKGVEYRIWSRSFNKHKGDYSQLVKIQKLLRGLRTVEGIASHSGGSVDLAIFSLHLSGISSMLGAMNFITTIINMRAPGMSFHKMPLFVWAVLITAVLLLLSLPVLAGGITMLLTDRNFNTSFYEPAGGGDPLLYQHLFWFFGHPEVYILIIPGFGIVSHVVSTFCGKPIFGYLGMVYAMLSIGVLGFIVWSHHMYTVGLDVDTRAYFTAATMIIAVPTGIKIFSWLATLYGGSIRFTTPMLFALGFLALFTLGGLTGVMLANASMDVALHDTYYVVAHFHYVLSMGAVFALFAAFYYWIGKITGKTYNELLGQIHFWSLFIGVNLTFFPQHMLGQL</sequence>
<dbReference type="InterPro" id="IPR004860">
    <property type="entry name" value="LAGLIDADG_dom"/>
</dbReference>
<dbReference type="GO" id="GO:0020037">
    <property type="term" value="F:heme binding"/>
    <property type="evidence" value="ECO:0007669"/>
    <property type="project" value="InterPro"/>
</dbReference>
<dbReference type="GO" id="GO:0006123">
    <property type="term" value="P:mitochondrial electron transport, cytochrome c to oxygen"/>
    <property type="evidence" value="ECO:0007669"/>
    <property type="project" value="TreeGrafter"/>
</dbReference>
<feature type="domain" description="Cytochrome oxidase subunit I profile" evidence="12">
    <location>
        <begin position="1"/>
        <end position="756"/>
    </location>
</feature>
<keyword evidence="4 11" id="KW-0812">Transmembrane</keyword>
<dbReference type="InterPro" id="IPR023615">
    <property type="entry name" value="Cyt_c_Oxase_su1_BS"/>
</dbReference>
<evidence type="ECO:0000256" key="5">
    <source>
        <dbReference type="ARBA" id="ARBA00022722"/>
    </source>
</evidence>
<dbReference type="InterPro" id="IPR000883">
    <property type="entry name" value="Cyt_C_Oxase_1"/>
</dbReference>
<protein>
    <recommendedName>
        <fullName evidence="12">Cytochrome oxidase subunit I profile domain-containing protein</fullName>
    </recommendedName>
</protein>
<keyword evidence="5" id="KW-0540">Nuclease</keyword>
<comment type="subcellular location">
    <subcellularLocation>
        <location evidence="1">Membrane</location>
        <topology evidence="1">Multi-pass membrane protein</topology>
    </subcellularLocation>
</comment>
<feature type="transmembrane region" description="Helical" evidence="11">
    <location>
        <begin position="12"/>
        <end position="35"/>
    </location>
</feature>
<keyword evidence="8" id="KW-0404">Intron homing</keyword>
<dbReference type="GO" id="GO:0004519">
    <property type="term" value="F:endonuclease activity"/>
    <property type="evidence" value="ECO:0007669"/>
    <property type="project" value="UniProtKB-KW"/>
</dbReference>
<dbReference type="Proteomes" id="UP000650833">
    <property type="component" value="Unassembled WGS sequence"/>
</dbReference>
<dbReference type="Pfam" id="PF00115">
    <property type="entry name" value="COX1"/>
    <property type="match status" value="2"/>
</dbReference>
<dbReference type="PRINTS" id="PR01165">
    <property type="entry name" value="CYCOXIDASEI"/>
</dbReference>
<evidence type="ECO:0000256" key="10">
    <source>
        <dbReference type="ARBA" id="ARBA00023136"/>
    </source>
</evidence>
<comment type="similarity">
    <text evidence="3">In the N-terminal section; belongs to the heme-copper respiratory oxidase family.</text>
</comment>
<dbReference type="SUPFAM" id="SSF55608">
    <property type="entry name" value="Homing endonucleases"/>
    <property type="match status" value="2"/>
</dbReference>
<reference evidence="13" key="1">
    <citation type="submission" date="2020-12" db="EMBL/GenBank/DDBJ databases">
        <title>Metabolic potential, ecology and presence of endohyphal bacteria is reflected in genomic diversity of Mucoromycotina.</title>
        <authorList>
            <person name="Muszewska A."/>
            <person name="Okrasinska A."/>
            <person name="Steczkiewicz K."/>
            <person name="Drgas O."/>
            <person name="Orlowska M."/>
            <person name="Perlinska-Lenart U."/>
            <person name="Aleksandrzak-Piekarczyk T."/>
            <person name="Szatraj K."/>
            <person name="Zielenkiewicz U."/>
            <person name="Pilsyk S."/>
            <person name="Malc E."/>
            <person name="Mieczkowski P."/>
            <person name="Kruszewska J.S."/>
            <person name="Biernat P."/>
            <person name="Pawlowska J."/>
        </authorList>
    </citation>
    <scope>NUCLEOTIDE SEQUENCE</scope>
    <source>
        <strain evidence="13">CBS 226.32</strain>
    </source>
</reference>
<evidence type="ECO:0000256" key="4">
    <source>
        <dbReference type="ARBA" id="ARBA00022692"/>
    </source>
</evidence>
<accession>A0A8H7QMV3</accession>
<feature type="transmembrane region" description="Helical" evidence="11">
    <location>
        <begin position="693"/>
        <end position="718"/>
    </location>
</feature>
<dbReference type="Pfam" id="PF00961">
    <property type="entry name" value="LAGLIDADG_1"/>
    <property type="match status" value="2"/>
</dbReference>
<dbReference type="SUPFAM" id="SSF81442">
    <property type="entry name" value="Cytochrome c oxidase subunit I-like"/>
    <property type="match status" value="2"/>
</dbReference>
<keyword evidence="6" id="KW-0255">Endonuclease</keyword>
<dbReference type="GO" id="GO:0004129">
    <property type="term" value="F:cytochrome-c oxidase activity"/>
    <property type="evidence" value="ECO:0007669"/>
    <property type="project" value="InterPro"/>
</dbReference>
<feature type="transmembrane region" description="Helical" evidence="11">
    <location>
        <begin position="553"/>
        <end position="577"/>
    </location>
</feature>
<comment type="caution">
    <text evidence="13">The sequence shown here is derived from an EMBL/GenBank/DDBJ whole genome shotgun (WGS) entry which is preliminary data.</text>
</comment>
<evidence type="ECO:0000256" key="3">
    <source>
        <dbReference type="ARBA" id="ARBA00010468"/>
    </source>
</evidence>
<proteinExistence type="inferred from homology"/>
<dbReference type="InterPro" id="IPR023616">
    <property type="entry name" value="Cyt_c_oxase-like_su1_dom"/>
</dbReference>
<dbReference type="InterPro" id="IPR036927">
    <property type="entry name" value="Cyt_c_oxase-like_su1_sf"/>
</dbReference>
<feature type="transmembrane region" description="Helical" evidence="11">
    <location>
        <begin position="100"/>
        <end position="118"/>
    </location>
</feature>
<dbReference type="Gene3D" id="3.10.28.10">
    <property type="entry name" value="Homing endonucleases"/>
    <property type="match status" value="2"/>
</dbReference>
<evidence type="ECO:0000256" key="8">
    <source>
        <dbReference type="ARBA" id="ARBA00022886"/>
    </source>
</evidence>
<evidence type="ECO:0000256" key="6">
    <source>
        <dbReference type="ARBA" id="ARBA00022759"/>
    </source>
</evidence>
<dbReference type="PANTHER" id="PTHR10422">
    <property type="entry name" value="CYTOCHROME C OXIDASE SUBUNIT 1"/>
    <property type="match status" value="1"/>
</dbReference>
<feature type="transmembrane region" description="Helical" evidence="11">
    <location>
        <begin position="468"/>
        <end position="494"/>
    </location>
</feature>
<feature type="transmembrane region" description="Helical" evidence="11">
    <location>
        <begin position="625"/>
        <end position="649"/>
    </location>
</feature>
<dbReference type="Gene3D" id="1.20.210.10">
    <property type="entry name" value="Cytochrome c oxidase-like, subunit I domain"/>
    <property type="match status" value="2"/>
</dbReference>
<organism evidence="13 14">
    <name type="scientific">Mucor plumbeus</name>
    <dbReference type="NCBI Taxonomy" id="97098"/>
    <lineage>
        <taxon>Eukaryota</taxon>
        <taxon>Fungi</taxon>
        <taxon>Fungi incertae sedis</taxon>
        <taxon>Mucoromycota</taxon>
        <taxon>Mucoromycotina</taxon>
        <taxon>Mucoromycetes</taxon>
        <taxon>Mucorales</taxon>
        <taxon>Mucorineae</taxon>
        <taxon>Mucoraceae</taxon>
        <taxon>Mucor</taxon>
    </lineage>
</organism>
<evidence type="ECO:0000256" key="9">
    <source>
        <dbReference type="ARBA" id="ARBA00022989"/>
    </source>
</evidence>
<keyword evidence="7" id="KW-0378">Hydrolase</keyword>
<evidence type="ECO:0000256" key="1">
    <source>
        <dbReference type="ARBA" id="ARBA00004141"/>
    </source>
</evidence>
<dbReference type="PANTHER" id="PTHR10422:SF18">
    <property type="entry name" value="CYTOCHROME C OXIDASE SUBUNIT 1"/>
    <property type="match status" value="1"/>
</dbReference>
<gene>
    <name evidence="13" type="ORF">INT46_007286</name>
</gene>
<keyword evidence="14" id="KW-1185">Reference proteome</keyword>
<comment type="similarity">
    <text evidence="2">In the C-terminal section; belongs to the LAGLIDADG endonuclease family.</text>
</comment>
<dbReference type="GO" id="GO:0015990">
    <property type="term" value="P:electron transport coupled proton transport"/>
    <property type="evidence" value="ECO:0007669"/>
    <property type="project" value="TreeGrafter"/>
</dbReference>
<feature type="transmembrane region" description="Helical" evidence="11">
    <location>
        <begin position="661"/>
        <end position="681"/>
    </location>
</feature>
<evidence type="ECO:0000256" key="11">
    <source>
        <dbReference type="SAM" id="Phobius"/>
    </source>
</evidence>
<dbReference type="GO" id="GO:0006314">
    <property type="term" value="P:intron homing"/>
    <property type="evidence" value="ECO:0007669"/>
    <property type="project" value="UniProtKB-KW"/>
</dbReference>
<keyword evidence="9 11" id="KW-1133">Transmembrane helix</keyword>
<feature type="transmembrane region" description="Helical" evidence="11">
    <location>
        <begin position="55"/>
        <end position="79"/>
    </location>
</feature>
<evidence type="ECO:0000256" key="2">
    <source>
        <dbReference type="ARBA" id="ARBA00009332"/>
    </source>
</evidence>
<dbReference type="GO" id="GO:0005739">
    <property type="term" value="C:mitochondrion"/>
    <property type="evidence" value="ECO:0007669"/>
    <property type="project" value="UniProtKB-ARBA"/>
</dbReference>
<feature type="transmembrane region" description="Helical" evidence="11">
    <location>
        <begin position="506"/>
        <end position="533"/>
    </location>
</feature>
<dbReference type="OrthoDB" id="5381460at2759"/>
<dbReference type="EMBL" id="JAEPRC010000548">
    <property type="protein sequence ID" value="KAG2195040.1"/>
    <property type="molecule type" value="Genomic_DNA"/>
</dbReference>
<dbReference type="GO" id="GO:0016787">
    <property type="term" value="F:hydrolase activity"/>
    <property type="evidence" value="ECO:0007669"/>
    <property type="project" value="UniProtKB-KW"/>
</dbReference>
<dbReference type="GO" id="GO:0016020">
    <property type="term" value="C:membrane"/>
    <property type="evidence" value="ECO:0007669"/>
    <property type="project" value="UniProtKB-SubCell"/>
</dbReference>
<feature type="transmembrane region" description="Helical" evidence="11">
    <location>
        <begin position="589"/>
        <end position="613"/>
    </location>
</feature>
<evidence type="ECO:0000313" key="14">
    <source>
        <dbReference type="Proteomes" id="UP000650833"/>
    </source>
</evidence>
<dbReference type="PROSITE" id="PS00077">
    <property type="entry name" value="COX1_CUB"/>
    <property type="match status" value="1"/>
</dbReference>
<evidence type="ECO:0000313" key="13">
    <source>
        <dbReference type="EMBL" id="KAG2195040.1"/>
    </source>
</evidence>
<dbReference type="PROSITE" id="PS50855">
    <property type="entry name" value="COX1"/>
    <property type="match status" value="1"/>
</dbReference>
<evidence type="ECO:0000256" key="7">
    <source>
        <dbReference type="ARBA" id="ARBA00022801"/>
    </source>
</evidence>
<dbReference type="InterPro" id="IPR027434">
    <property type="entry name" value="Homing_endonucl"/>
</dbReference>
<keyword evidence="10 11" id="KW-0472">Membrane</keyword>
<dbReference type="AlphaFoldDB" id="A0A8H7QMV3"/>
<feature type="transmembrane region" description="Helical" evidence="11">
    <location>
        <begin position="730"/>
        <end position="748"/>
    </location>
</feature>